<protein>
    <submittedName>
        <fullName evidence="3">Cytochrome C</fullName>
    </submittedName>
</protein>
<dbReference type="RefSeq" id="WP_068210979.1">
    <property type="nucleotide sequence ID" value="NZ_CP013355.1"/>
</dbReference>
<feature type="signal peptide" evidence="1">
    <location>
        <begin position="1"/>
        <end position="22"/>
    </location>
</feature>
<dbReference type="EMBL" id="CP013355">
    <property type="protein sequence ID" value="AMC12037.1"/>
    <property type="molecule type" value="Genomic_DNA"/>
</dbReference>
<dbReference type="Proteomes" id="UP000059672">
    <property type="component" value="Chromosome"/>
</dbReference>
<evidence type="ECO:0000313" key="3">
    <source>
        <dbReference type="EMBL" id="AMC12037.1"/>
    </source>
</evidence>
<sequence>MKTTKILLTLGLSLFMSIVSFGQNIAGSAHDFSGKTWNPGGEVCVVCHTPHGAVTGLTAPLWNHEVTTTTFTLYTSASLDATTGQPDGSSKLCLSCHDGTVAMDNFGGQTGGTKFISGNDLVGTDLSSEHPVSFTYDAALATTDGGLFDPITTSSGVGGTINADLLLAGKVQCSSCHDVHNGSGVAKLLVKSNASSALCLTCHNK</sequence>
<proteinExistence type="predicted"/>
<keyword evidence="1" id="KW-0732">Signal</keyword>
<keyword evidence="4" id="KW-1185">Reference proteome</keyword>
<dbReference type="SUPFAM" id="SSF48695">
    <property type="entry name" value="Multiheme cytochromes"/>
    <property type="match status" value="1"/>
</dbReference>
<reference evidence="3 4" key="2">
    <citation type="journal article" date="2016" name="Int. J. Syst. Evol. Microbiol.">
        <title>Lutibacter profundi sp. nov., isolated from a deep-sea hydrothermal system on the Arctic Mid-Ocean Ridge and emended description of the genus Lutibacter.</title>
        <authorList>
            <person name="Le Moine Bauer S."/>
            <person name="Roalkvam I."/>
            <person name="Steen I.H."/>
            <person name="Dahle H."/>
        </authorList>
    </citation>
    <scope>NUCLEOTIDE SEQUENCE [LARGE SCALE GENOMIC DNA]</scope>
    <source>
        <strain evidence="3 4">LP1</strain>
    </source>
</reference>
<evidence type="ECO:0000259" key="2">
    <source>
        <dbReference type="Pfam" id="PF09699"/>
    </source>
</evidence>
<dbReference type="OrthoDB" id="9814800at2"/>
<accession>A0A110B8P4</accession>
<evidence type="ECO:0000256" key="1">
    <source>
        <dbReference type="SAM" id="SignalP"/>
    </source>
</evidence>
<dbReference type="InterPro" id="IPR036280">
    <property type="entry name" value="Multihaem_cyt_sf"/>
</dbReference>
<reference evidence="4" key="1">
    <citation type="submission" date="2015-12" db="EMBL/GenBank/DDBJ databases">
        <title>Complete genome sequence of Lutibacter profundus strain LP1.</title>
        <authorList>
            <person name="Wissuwa J."/>
            <person name="Le Moine Bauer S."/>
            <person name="Stokke R."/>
            <person name="Dahle H."/>
            <person name="Steen I.H."/>
        </authorList>
    </citation>
    <scope>NUCLEOTIDE SEQUENCE [LARGE SCALE GENOMIC DNA]</scope>
    <source>
        <strain evidence="4">LP1</strain>
    </source>
</reference>
<feature type="domain" description="Doubled CXXCH motif" evidence="2">
    <location>
        <begin position="172"/>
        <end position="205"/>
    </location>
</feature>
<dbReference type="KEGG" id="lut:Lupro_12535"/>
<feature type="chain" id="PRO_5007142917" evidence="1">
    <location>
        <begin position="23"/>
        <end position="205"/>
    </location>
</feature>
<dbReference type="AlphaFoldDB" id="A0A110B8P4"/>
<dbReference type="InterPro" id="IPR010177">
    <property type="entry name" value="Paired_CXXCH_1"/>
</dbReference>
<dbReference type="STRING" id="1622118.Lupro_12535"/>
<organism evidence="3 4">
    <name type="scientific">Lutibacter profundi</name>
    <dbReference type="NCBI Taxonomy" id="1622118"/>
    <lineage>
        <taxon>Bacteria</taxon>
        <taxon>Pseudomonadati</taxon>
        <taxon>Bacteroidota</taxon>
        <taxon>Flavobacteriia</taxon>
        <taxon>Flavobacteriales</taxon>
        <taxon>Flavobacteriaceae</taxon>
        <taxon>Lutibacter</taxon>
    </lineage>
</organism>
<name>A0A110B8P4_9FLAO</name>
<dbReference type="Pfam" id="PF09699">
    <property type="entry name" value="Paired_CXXCH_1"/>
    <property type="match status" value="1"/>
</dbReference>
<evidence type="ECO:0000313" key="4">
    <source>
        <dbReference type="Proteomes" id="UP000059672"/>
    </source>
</evidence>
<gene>
    <name evidence="3" type="ORF">Lupro_12535</name>
</gene>